<evidence type="ECO:0000256" key="2">
    <source>
        <dbReference type="SAM" id="SignalP"/>
    </source>
</evidence>
<gene>
    <name evidence="3" type="ORF">N482_08815</name>
</gene>
<dbReference type="Gene3D" id="1.10.287.470">
    <property type="entry name" value="Helix hairpin bin"/>
    <property type="match status" value="1"/>
</dbReference>
<keyword evidence="2" id="KW-0732">Signal</keyword>
<evidence type="ECO:0000313" key="4">
    <source>
        <dbReference type="Proteomes" id="UP000076587"/>
    </source>
</evidence>
<comment type="caution">
    <text evidence="3">The sequence shown here is derived from an EMBL/GenBank/DDBJ whole genome shotgun (WGS) entry which is preliminary data.</text>
</comment>
<reference evidence="3 4" key="1">
    <citation type="submission" date="2013-07" db="EMBL/GenBank/DDBJ databases">
        <title>Comparative Genomic and Metabolomic Analysis of Twelve Strains of Pseudoalteromonas luteoviolacea.</title>
        <authorList>
            <person name="Vynne N.G."/>
            <person name="Mansson M."/>
            <person name="Gram L."/>
        </authorList>
    </citation>
    <scope>NUCLEOTIDE SEQUENCE [LARGE SCALE GENOMIC DNA]</scope>
    <source>
        <strain evidence="3 4">NCIMB 1942</strain>
    </source>
</reference>
<dbReference type="PANTHER" id="PTHR30469:SF15">
    <property type="entry name" value="HLYD FAMILY OF SECRETION PROTEINS"/>
    <property type="match status" value="1"/>
</dbReference>
<accession>A0A167CLG6</accession>
<feature type="signal peptide" evidence="2">
    <location>
        <begin position="1"/>
        <end position="18"/>
    </location>
</feature>
<dbReference type="Gene3D" id="2.40.50.100">
    <property type="match status" value="1"/>
</dbReference>
<organism evidence="3 4">
    <name type="scientific">Pseudoalteromonas luteoviolacea NCIMB 1942</name>
    <dbReference type="NCBI Taxonomy" id="1365253"/>
    <lineage>
        <taxon>Bacteria</taxon>
        <taxon>Pseudomonadati</taxon>
        <taxon>Pseudomonadota</taxon>
        <taxon>Gammaproteobacteria</taxon>
        <taxon>Alteromonadales</taxon>
        <taxon>Pseudoalteromonadaceae</taxon>
        <taxon>Pseudoalteromonas</taxon>
    </lineage>
</organism>
<dbReference type="Proteomes" id="UP000076587">
    <property type="component" value="Unassembled WGS sequence"/>
</dbReference>
<protein>
    <submittedName>
        <fullName evidence="3">Uncharacterized protein</fullName>
    </submittedName>
</protein>
<dbReference type="AlphaFoldDB" id="A0A167CLG6"/>
<dbReference type="RefSeq" id="WP_063376892.1">
    <property type="nucleotide sequence ID" value="NZ_AUXT01000151.1"/>
</dbReference>
<feature type="coiled-coil region" evidence="1">
    <location>
        <begin position="93"/>
        <end position="141"/>
    </location>
</feature>
<dbReference type="PANTHER" id="PTHR30469">
    <property type="entry name" value="MULTIDRUG RESISTANCE PROTEIN MDTA"/>
    <property type="match status" value="1"/>
</dbReference>
<dbReference type="OrthoDB" id="5645220at2"/>
<dbReference type="EMBL" id="AUXT01000151">
    <property type="protein sequence ID" value="KZN47804.1"/>
    <property type="molecule type" value="Genomic_DNA"/>
</dbReference>
<sequence length="333" mass="37841">MKKIYLLLILSMAYNVIANPQFTIDESHQILVSEYTGKIRTLNEQVVAAKAEGFVEQIPNIGDKVLNNQSLYKQENKLLKSELIQKNKLIAAQEAVEKLYQKQYERMKSLNERQLGAQNDIERMEVDLINAQLALTQLRSEQIILEQKVNSLSSISSVTGTVIQRYVQPGQYVSRGESLYQLVDMDRWILEIPVRASLTRALPIGTPIKIKLDTTSDWIDMRVIGVETQTVSNTLVNIRLLSNETLQKGLLFDGLQVFGSYKIELRNMYVLPASSIVKRQDGHYVRLGQDESSQEGQQMTKIKVVSEIGHRKIVQGDTLRLNSKLFTFPTLGE</sequence>
<dbReference type="PATRIC" id="fig|1365253.3.peg.2171"/>
<evidence type="ECO:0000256" key="1">
    <source>
        <dbReference type="SAM" id="Coils"/>
    </source>
</evidence>
<dbReference type="GO" id="GO:1990281">
    <property type="term" value="C:efflux pump complex"/>
    <property type="evidence" value="ECO:0007669"/>
    <property type="project" value="TreeGrafter"/>
</dbReference>
<keyword evidence="1" id="KW-0175">Coiled coil</keyword>
<dbReference type="Gene3D" id="2.40.30.170">
    <property type="match status" value="1"/>
</dbReference>
<name>A0A167CLG6_9GAMM</name>
<proteinExistence type="predicted"/>
<feature type="chain" id="PRO_5007884745" evidence="2">
    <location>
        <begin position="19"/>
        <end position="333"/>
    </location>
</feature>
<evidence type="ECO:0000313" key="3">
    <source>
        <dbReference type="EMBL" id="KZN47804.1"/>
    </source>
</evidence>
<dbReference type="GO" id="GO:0015562">
    <property type="term" value="F:efflux transmembrane transporter activity"/>
    <property type="evidence" value="ECO:0007669"/>
    <property type="project" value="TreeGrafter"/>
</dbReference>